<organism evidence="1">
    <name type="scientific">Rhizophora mucronata</name>
    <name type="common">Asiatic mangrove</name>
    <dbReference type="NCBI Taxonomy" id="61149"/>
    <lineage>
        <taxon>Eukaryota</taxon>
        <taxon>Viridiplantae</taxon>
        <taxon>Streptophyta</taxon>
        <taxon>Embryophyta</taxon>
        <taxon>Tracheophyta</taxon>
        <taxon>Spermatophyta</taxon>
        <taxon>Magnoliopsida</taxon>
        <taxon>eudicotyledons</taxon>
        <taxon>Gunneridae</taxon>
        <taxon>Pentapetalae</taxon>
        <taxon>rosids</taxon>
        <taxon>fabids</taxon>
        <taxon>Malpighiales</taxon>
        <taxon>Rhizophoraceae</taxon>
        <taxon>Rhizophora</taxon>
    </lineage>
</organism>
<proteinExistence type="predicted"/>
<reference evidence="1" key="1">
    <citation type="submission" date="2018-02" db="EMBL/GenBank/DDBJ databases">
        <title>Rhizophora mucronata_Transcriptome.</title>
        <authorList>
            <person name="Meera S.P."/>
            <person name="Sreeshan A."/>
            <person name="Augustine A."/>
        </authorList>
    </citation>
    <scope>NUCLEOTIDE SEQUENCE</scope>
    <source>
        <tissue evidence="1">Leaf</tissue>
    </source>
</reference>
<dbReference type="AlphaFoldDB" id="A0A2P2LBH5"/>
<evidence type="ECO:0000313" key="1">
    <source>
        <dbReference type="EMBL" id="MBX15314.1"/>
    </source>
</evidence>
<name>A0A2P2LBH5_RHIMU</name>
<protein>
    <submittedName>
        <fullName evidence="1">Uncharacterized protein</fullName>
    </submittedName>
</protein>
<sequence length="31" mass="3728">MKWLNHKKTQWSLGIFSQISQQLHTITNCQQ</sequence>
<dbReference type="EMBL" id="GGEC01034830">
    <property type="protein sequence ID" value="MBX15314.1"/>
    <property type="molecule type" value="Transcribed_RNA"/>
</dbReference>
<accession>A0A2P2LBH5</accession>